<protein>
    <submittedName>
        <fullName evidence="2">GNAT family N-acetyltransferase</fullName>
    </submittedName>
</protein>
<accession>A0ABT3KMP2</accession>
<keyword evidence="3" id="KW-1185">Reference proteome</keyword>
<dbReference type="Pfam" id="PF13673">
    <property type="entry name" value="Acetyltransf_10"/>
    <property type="match status" value="1"/>
</dbReference>
<name>A0ABT3KMP2_9GAMM</name>
<evidence type="ECO:0000259" key="1">
    <source>
        <dbReference type="Pfam" id="PF13673"/>
    </source>
</evidence>
<organism evidence="2 3">
    <name type="scientific">Marinomonas rhodophyticola</name>
    <dbReference type="NCBI Taxonomy" id="2992803"/>
    <lineage>
        <taxon>Bacteria</taxon>
        <taxon>Pseudomonadati</taxon>
        <taxon>Pseudomonadota</taxon>
        <taxon>Gammaproteobacteria</taxon>
        <taxon>Oceanospirillales</taxon>
        <taxon>Oceanospirillaceae</taxon>
        <taxon>Marinomonas</taxon>
    </lineage>
</organism>
<dbReference type="InterPro" id="IPR016181">
    <property type="entry name" value="Acyl_CoA_acyltransferase"/>
</dbReference>
<proteinExistence type="predicted"/>
<gene>
    <name evidence="2" type="ORF">ONZ52_21970</name>
</gene>
<comment type="caution">
    <text evidence="2">The sequence shown here is derived from an EMBL/GenBank/DDBJ whole genome shotgun (WGS) entry which is preliminary data.</text>
</comment>
<dbReference type="InterPro" id="IPR000182">
    <property type="entry name" value="GNAT_dom"/>
</dbReference>
<evidence type="ECO:0000313" key="3">
    <source>
        <dbReference type="Proteomes" id="UP001431181"/>
    </source>
</evidence>
<dbReference type="CDD" id="cd04301">
    <property type="entry name" value="NAT_SF"/>
    <property type="match status" value="1"/>
</dbReference>
<dbReference type="SUPFAM" id="SSF55729">
    <property type="entry name" value="Acyl-CoA N-acyltransferases (Nat)"/>
    <property type="match status" value="1"/>
</dbReference>
<dbReference type="EMBL" id="JAPEUL010000012">
    <property type="protein sequence ID" value="MCW4631426.1"/>
    <property type="molecule type" value="Genomic_DNA"/>
</dbReference>
<sequence>MVNIEYRPASADDFDAIVEIFLANMNLSIFTTSTDKDALRNLAVIFLANDFRNASYMQVAECKGEICGVLIGITRTLSTKALVFDSKPLVKQAKANLRSFEEGVKVLSDLAKNKSPISFTNNSAISDCDSELVFFSTNAKYRRHKIGSTLMTRFETFLKECNAKKYFLYSDSLCTYQFYDNNGFQRVEKKQNTFNPKVENYTYVKKII</sequence>
<feature type="domain" description="N-acetyltransferase" evidence="1">
    <location>
        <begin position="116"/>
        <end position="191"/>
    </location>
</feature>
<dbReference type="Gene3D" id="3.40.630.30">
    <property type="match status" value="1"/>
</dbReference>
<evidence type="ECO:0000313" key="2">
    <source>
        <dbReference type="EMBL" id="MCW4631426.1"/>
    </source>
</evidence>
<dbReference type="Proteomes" id="UP001431181">
    <property type="component" value="Unassembled WGS sequence"/>
</dbReference>
<reference evidence="2" key="1">
    <citation type="submission" date="2022-11" db="EMBL/GenBank/DDBJ databases">
        <title>Marinomonas sp. nov., isolated from marine algae.</title>
        <authorList>
            <person name="Choi D.G."/>
            <person name="Kim J.M."/>
            <person name="Lee J.K."/>
            <person name="Baek J.H."/>
            <person name="Jeon C.O."/>
        </authorList>
    </citation>
    <scope>NUCLEOTIDE SEQUENCE</scope>
    <source>
        <strain evidence="2">KJ51-3</strain>
    </source>
</reference>
<dbReference type="RefSeq" id="WP_265220758.1">
    <property type="nucleotide sequence ID" value="NZ_JAPEUL010000012.1"/>
</dbReference>